<accession>A0ABS9H891</accession>
<dbReference type="InterPro" id="IPR015018">
    <property type="entry name" value="DUF1905"/>
</dbReference>
<gene>
    <name evidence="1" type="ORF">L2K70_01830</name>
</gene>
<dbReference type="Gene3D" id="2.40.30.100">
    <property type="entry name" value="AF2212/PG0164-like"/>
    <property type="match status" value="1"/>
</dbReference>
<dbReference type="InterPro" id="IPR037079">
    <property type="entry name" value="AF2212/PG0164-like_sf"/>
</dbReference>
<comment type="caution">
    <text evidence="1">The sequence shown here is derived from an EMBL/GenBank/DDBJ whole genome shotgun (WGS) entry which is preliminary data.</text>
</comment>
<dbReference type="RefSeq" id="WP_236398159.1">
    <property type="nucleotide sequence ID" value="NZ_JAKJHZ010000003.1"/>
</dbReference>
<evidence type="ECO:0000313" key="2">
    <source>
        <dbReference type="Proteomes" id="UP001201161"/>
    </source>
</evidence>
<sequence>MAGETVRFEAVVEPLVWGRNTYTVLKVPDRLARSATLARTRRVEGTINGVEVNAGLNRADVIEETFLYVGKPMLRRIEAALGDVVDCALAPADPDRVPVPDDVVEALERGGRTDAFERLPASRRRQLLVPVEAAARADTRARRLDDLIRALDPG</sequence>
<keyword evidence="2" id="KW-1185">Reference proteome</keyword>
<dbReference type="EMBL" id="JAKJHZ010000003">
    <property type="protein sequence ID" value="MCF6376338.1"/>
    <property type="molecule type" value="Genomic_DNA"/>
</dbReference>
<proteinExistence type="predicted"/>
<evidence type="ECO:0000313" key="1">
    <source>
        <dbReference type="EMBL" id="MCF6376338.1"/>
    </source>
</evidence>
<dbReference type="Pfam" id="PF13376">
    <property type="entry name" value="OmdA"/>
    <property type="match status" value="1"/>
</dbReference>
<dbReference type="Pfam" id="PF08922">
    <property type="entry name" value="DUF1905"/>
    <property type="match status" value="1"/>
</dbReference>
<name>A0ABS9H891_9ACTN</name>
<organism evidence="1 2">
    <name type="scientific">Nocardioides potassii</name>
    <dbReference type="NCBI Taxonomy" id="2911371"/>
    <lineage>
        <taxon>Bacteria</taxon>
        <taxon>Bacillati</taxon>
        <taxon>Actinomycetota</taxon>
        <taxon>Actinomycetes</taxon>
        <taxon>Propionibacteriales</taxon>
        <taxon>Nocardioidaceae</taxon>
        <taxon>Nocardioides</taxon>
    </lineage>
</organism>
<reference evidence="1 2" key="1">
    <citation type="submission" date="2022-01" db="EMBL/GenBank/DDBJ databases">
        <title>Nocardioides sp. nov., an actinomycete isolated from mining soil.</title>
        <authorList>
            <person name="Liu L."/>
        </authorList>
    </citation>
    <scope>NUCLEOTIDE SEQUENCE [LARGE SCALE GENOMIC DNA]</scope>
    <source>
        <strain evidence="1 2">KLBMP 9356</strain>
    </source>
</reference>
<dbReference type="Proteomes" id="UP001201161">
    <property type="component" value="Unassembled WGS sequence"/>
</dbReference>
<protein>
    <submittedName>
        <fullName evidence="1">YdeI/OmpD-associated family protein</fullName>
    </submittedName>
</protein>